<dbReference type="Proteomes" id="UP000249890">
    <property type="component" value="Chromosome"/>
</dbReference>
<name>A0A2Z2KT56_9BACL</name>
<reference evidence="1 2" key="1">
    <citation type="submission" date="2017-06" db="EMBL/GenBank/DDBJ databases">
        <title>Complete genome sequence of Paenibacillus donghaensis KCTC 13049T isolated from East Sea sediment, South Korea.</title>
        <authorList>
            <person name="Jung B.K."/>
            <person name="Hong S.-J."/>
            <person name="Shin J.-H."/>
        </authorList>
    </citation>
    <scope>NUCLEOTIDE SEQUENCE [LARGE SCALE GENOMIC DNA]</scope>
    <source>
        <strain evidence="1 2">KCTC 13049</strain>
    </source>
</reference>
<dbReference type="EMBL" id="CP021780">
    <property type="protein sequence ID" value="ASA24922.1"/>
    <property type="molecule type" value="Genomic_DNA"/>
</dbReference>
<dbReference type="RefSeq" id="WP_087918891.1">
    <property type="nucleotide sequence ID" value="NZ_CP021780.1"/>
</dbReference>
<protein>
    <submittedName>
        <fullName evidence="1">Uncharacterized protein</fullName>
    </submittedName>
</protein>
<keyword evidence="2" id="KW-1185">Reference proteome</keyword>
<dbReference type="AlphaFoldDB" id="A0A2Z2KT56"/>
<evidence type="ECO:0000313" key="1">
    <source>
        <dbReference type="EMBL" id="ASA24922.1"/>
    </source>
</evidence>
<organism evidence="1 2">
    <name type="scientific">Paenibacillus donghaensis</name>
    <dbReference type="NCBI Taxonomy" id="414771"/>
    <lineage>
        <taxon>Bacteria</taxon>
        <taxon>Bacillati</taxon>
        <taxon>Bacillota</taxon>
        <taxon>Bacilli</taxon>
        <taxon>Bacillales</taxon>
        <taxon>Paenibacillaceae</taxon>
        <taxon>Paenibacillus</taxon>
    </lineage>
</organism>
<gene>
    <name evidence="1" type="ORF">B9T62_31710</name>
</gene>
<sequence>MPKKIEIQIRDRNNQNLFEEAYKPLYVLIREMGIEGASCKISEMMKSERHSAMIRLTHEVDGNTEMMMPDFELVFKVAGDSQERKESIRQTVLSTFKVIEYEEANDEMRFTSYRGEGPRLYDIRDVITVANGKYGQEIDKRMASVDLTDYKVIFTVCDCW</sequence>
<dbReference type="KEGG" id="pdh:B9T62_31710"/>
<proteinExistence type="predicted"/>
<dbReference type="OrthoDB" id="9857424at2"/>
<evidence type="ECO:0000313" key="2">
    <source>
        <dbReference type="Proteomes" id="UP000249890"/>
    </source>
</evidence>
<accession>A0A2Z2KT56</accession>